<reference evidence="2 3" key="1">
    <citation type="journal article" date="2018" name="IMA Fungus">
        <title>IMA Genome-F 9: Draft genome sequence of Annulohypoxylon stygium, Aspergillus mulundensis, Berkeleyomyces basicola (syn. Thielaviopsis basicola), Ceratocystis smalleyi, two Cercospora beticola strains, Coleophoma cylindrospora, Fusarium fracticaudum, Phialophora cf. hyalina, and Morchella septimelata.</title>
        <authorList>
            <person name="Wingfield B.D."/>
            <person name="Bills G.F."/>
            <person name="Dong Y."/>
            <person name="Huang W."/>
            <person name="Nel W.J."/>
            <person name="Swalarsk-Parry B.S."/>
            <person name="Vaghefi N."/>
            <person name="Wilken P.M."/>
            <person name="An Z."/>
            <person name="de Beer Z.W."/>
            <person name="De Vos L."/>
            <person name="Chen L."/>
            <person name="Duong T.A."/>
            <person name="Gao Y."/>
            <person name="Hammerbacher A."/>
            <person name="Kikkert J.R."/>
            <person name="Li Y."/>
            <person name="Li H."/>
            <person name="Li K."/>
            <person name="Li Q."/>
            <person name="Liu X."/>
            <person name="Ma X."/>
            <person name="Naidoo K."/>
            <person name="Pethybridge S.J."/>
            <person name="Sun J."/>
            <person name="Steenkamp E.T."/>
            <person name="van der Nest M.A."/>
            <person name="van Wyk S."/>
            <person name="Wingfield M.J."/>
            <person name="Xiong C."/>
            <person name="Yue Q."/>
            <person name="Zhang X."/>
        </authorList>
    </citation>
    <scope>NUCLEOTIDE SEQUENCE [LARGE SCALE GENOMIC DNA]</scope>
    <source>
        <strain evidence="2 3">BP 5553</strain>
    </source>
</reference>
<accession>A0A370TTL8</accession>
<evidence type="ECO:0000313" key="3">
    <source>
        <dbReference type="Proteomes" id="UP000254866"/>
    </source>
</evidence>
<proteinExistence type="predicted"/>
<dbReference type="Proteomes" id="UP000254866">
    <property type="component" value="Unassembled WGS sequence"/>
</dbReference>
<name>A0A370TTL8_9HELO</name>
<dbReference type="STRING" id="2656787.A0A370TTL8"/>
<dbReference type="OrthoDB" id="6250593at2759"/>
<feature type="compositionally biased region" description="Basic and acidic residues" evidence="1">
    <location>
        <begin position="70"/>
        <end position="86"/>
    </location>
</feature>
<dbReference type="EMBL" id="NPIC01000002">
    <property type="protein sequence ID" value="RDL38871.1"/>
    <property type="molecule type" value="Genomic_DNA"/>
</dbReference>
<evidence type="ECO:0000313" key="2">
    <source>
        <dbReference type="EMBL" id="RDL38871.1"/>
    </source>
</evidence>
<evidence type="ECO:0000256" key="1">
    <source>
        <dbReference type="SAM" id="MobiDB-lite"/>
    </source>
</evidence>
<keyword evidence="3" id="KW-1185">Reference proteome</keyword>
<dbReference type="AlphaFoldDB" id="A0A370TTL8"/>
<organism evidence="2 3">
    <name type="scientific">Venustampulla echinocandica</name>
    <dbReference type="NCBI Taxonomy" id="2656787"/>
    <lineage>
        <taxon>Eukaryota</taxon>
        <taxon>Fungi</taxon>
        <taxon>Dikarya</taxon>
        <taxon>Ascomycota</taxon>
        <taxon>Pezizomycotina</taxon>
        <taxon>Leotiomycetes</taxon>
        <taxon>Helotiales</taxon>
        <taxon>Pleuroascaceae</taxon>
        <taxon>Venustampulla</taxon>
    </lineage>
</organism>
<protein>
    <submittedName>
        <fullName evidence="2">Uncharacterized protein</fullName>
    </submittedName>
</protein>
<feature type="region of interest" description="Disordered" evidence="1">
    <location>
        <begin position="47"/>
        <end position="86"/>
    </location>
</feature>
<dbReference type="GeneID" id="43596060"/>
<sequence length="101" mass="11325">MPEKALINRAVSTISVECEFLLERSMLSKPQFQSIMAQLPKKGAIPSPYVDPRFNPSRAQQFDPTALAREAQDPKNPAHPDHPKHDEWAKQMVAKFGNASL</sequence>
<comment type="caution">
    <text evidence="2">The sequence shown here is derived from an EMBL/GenBank/DDBJ whole genome shotgun (WGS) entry which is preliminary data.</text>
</comment>
<dbReference type="RefSeq" id="XP_031871527.1">
    <property type="nucleotide sequence ID" value="XM_032011834.1"/>
</dbReference>
<gene>
    <name evidence="2" type="ORF">BP5553_03211</name>
</gene>